<evidence type="ECO:0000313" key="2">
    <source>
        <dbReference type="EMBL" id="MCW4473388.1"/>
    </source>
</evidence>
<feature type="region of interest" description="Disordered" evidence="1">
    <location>
        <begin position="69"/>
        <end position="103"/>
    </location>
</feature>
<proteinExistence type="predicted"/>
<gene>
    <name evidence="2" type="ORF">OK345_12825</name>
</gene>
<name>A0ABT3JY14_9XANT</name>
<accession>A0ABT3JY14</accession>
<organism evidence="2 3">
    <name type="scientific">Xanthomonas chitinilytica</name>
    <dbReference type="NCBI Taxonomy" id="2989819"/>
    <lineage>
        <taxon>Bacteria</taxon>
        <taxon>Pseudomonadati</taxon>
        <taxon>Pseudomonadota</taxon>
        <taxon>Gammaproteobacteria</taxon>
        <taxon>Lysobacterales</taxon>
        <taxon>Lysobacteraceae</taxon>
        <taxon>Xanthomonas</taxon>
    </lineage>
</organism>
<evidence type="ECO:0000313" key="3">
    <source>
        <dbReference type="Proteomes" id="UP001209922"/>
    </source>
</evidence>
<evidence type="ECO:0000256" key="1">
    <source>
        <dbReference type="SAM" id="MobiDB-lite"/>
    </source>
</evidence>
<protein>
    <submittedName>
        <fullName evidence="2">DUF4124 domain-containing protein</fullName>
    </submittedName>
</protein>
<sequence>MDVRMLAVALLFVTWAVPAQQVYKCIDGKDVAYQSAPCANGTAEKAWDARPVPEASPAEQLRLHRIGQELAARNPRVSPRRQDAGTRTGVRDPSGSGSCASVKAQRDAAYQRVGLKRSFEFSSAWDSRVQQACR</sequence>
<dbReference type="RefSeq" id="WP_265128378.1">
    <property type="nucleotide sequence ID" value="NZ_JAPCHY010000011.1"/>
</dbReference>
<keyword evidence="3" id="KW-1185">Reference proteome</keyword>
<reference evidence="2 3" key="1">
    <citation type="submission" date="2022-10" db="EMBL/GenBank/DDBJ databases">
        <title>Xanthomonas sp. H13-6.</title>
        <authorList>
            <person name="Liu X."/>
            <person name="Deng Z."/>
            <person name="Jiang Y."/>
            <person name="Yu T."/>
            <person name="Ai J."/>
        </authorList>
    </citation>
    <scope>NUCLEOTIDE SEQUENCE [LARGE SCALE GENOMIC DNA]</scope>
    <source>
        <strain evidence="2 3">H13-6</strain>
    </source>
</reference>
<comment type="caution">
    <text evidence="2">The sequence shown here is derived from an EMBL/GenBank/DDBJ whole genome shotgun (WGS) entry which is preliminary data.</text>
</comment>
<dbReference type="EMBL" id="JAPCHY010000011">
    <property type="protein sequence ID" value="MCW4473388.1"/>
    <property type="molecule type" value="Genomic_DNA"/>
</dbReference>
<dbReference type="Proteomes" id="UP001209922">
    <property type="component" value="Unassembled WGS sequence"/>
</dbReference>